<dbReference type="Gene3D" id="1.10.8.60">
    <property type="match status" value="1"/>
</dbReference>
<evidence type="ECO:0000259" key="13">
    <source>
        <dbReference type="SMART" id="SM00760"/>
    </source>
</evidence>
<dbReference type="GO" id="GO:0006275">
    <property type="term" value="P:regulation of DNA replication"/>
    <property type="evidence" value="ECO:0007669"/>
    <property type="project" value="UniProtKB-UniRule"/>
</dbReference>
<evidence type="ECO:0000256" key="8">
    <source>
        <dbReference type="HAMAP-Rule" id="MF_00377"/>
    </source>
</evidence>
<keyword evidence="6 8" id="KW-0446">Lipid-binding</keyword>
<dbReference type="InterPro" id="IPR001957">
    <property type="entry name" value="Chromosome_initiator_DnaA"/>
</dbReference>
<dbReference type="NCBIfam" id="TIGR00362">
    <property type="entry name" value="DnaA"/>
    <property type="match status" value="1"/>
</dbReference>
<accession>A0A7C4RPA0</accession>
<evidence type="ECO:0000256" key="6">
    <source>
        <dbReference type="ARBA" id="ARBA00023121"/>
    </source>
</evidence>
<dbReference type="InterPro" id="IPR038454">
    <property type="entry name" value="DnaA_N_sf"/>
</dbReference>
<comment type="subcellular location">
    <subcellularLocation>
        <location evidence="8">Cytoplasm</location>
    </subcellularLocation>
</comment>
<dbReference type="InterPro" id="IPR020591">
    <property type="entry name" value="Chromosome_initiator_DnaA-like"/>
</dbReference>
<keyword evidence="2 8" id="KW-0963">Cytoplasm</keyword>
<feature type="domain" description="Chromosomal replication initiator DnaA C-terminal" evidence="13">
    <location>
        <begin position="352"/>
        <end position="420"/>
    </location>
</feature>
<evidence type="ECO:0000256" key="7">
    <source>
        <dbReference type="ARBA" id="ARBA00023125"/>
    </source>
</evidence>
<dbReference type="GO" id="GO:0005524">
    <property type="term" value="F:ATP binding"/>
    <property type="evidence" value="ECO:0007669"/>
    <property type="project" value="UniProtKB-UniRule"/>
</dbReference>
<evidence type="ECO:0000256" key="10">
    <source>
        <dbReference type="RuleBase" id="RU000577"/>
    </source>
</evidence>
<evidence type="ECO:0000256" key="3">
    <source>
        <dbReference type="ARBA" id="ARBA00022705"/>
    </source>
</evidence>
<dbReference type="SUPFAM" id="SSF48295">
    <property type="entry name" value="TrpR-like"/>
    <property type="match status" value="1"/>
</dbReference>
<dbReference type="PRINTS" id="PR00051">
    <property type="entry name" value="DNAA"/>
</dbReference>
<evidence type="ECO:0000256" key="11">
    <source>
        <dbReference type="RuleBase" id="RU004227"/>
    </source>
</evidence>
<dbReference type="InterPro" id="IPR013159">
    <property type="entry name" value="DnaA_C"/>
</dbReference>
<dbReference type="Pfam" id="PF08299">
    <property type="entry name" value="Bac_DnaA_C"/>
    <property type="match status" value="1"/>
</dbReference>
<evidence type="ECO:0000313" key="14">
    <source>
        <dbReference type="EMBL" id="HGU31973.1"/>
    </source>
</evidence>
<comment type="caution">
    <text evidence="8">Lacks conserved residue(s) required for the propagation of feature annotation.</text>
</comment>
<dbReference type="HAMAP" id="MF_00377">
    <property type="entry name" value="DnaA_bact"/>
    <property type="match status" value="1"/>
</dbReference>
<dbReference type="PANTHER" id="PTHR30050:SF2">
    <property type="entry name" value="CHROMOSOMAL REPLICATION INITIATOR PROTEIN DNAA"/>
    <property type="match status" value="1"/>
</dbReference>
<dbReference type="CDD" id="cd00009">
    <property type="entry name" value="AAA"/>
    <property type="match status" value="1"/>
</dbReference>
<evidence type="ECO:0000256" key="9">
    <source>
        <dbReference type="NCBIfam" id="TIGR00362"/>
    </source>
</evidence>
<dbReference type="InterPro" id="IPR003593">
    <property type="entry name" value="AAA+_ATPase"/>
</dbReference>
<keyword evidence="3 8" id="KW-0235">DNA replication</keyword>
<comment type="similarity">
    <text evidence="1 8 11">Belongs to the DnaA family.</text>
</comment>
<comment type="caution">
    <text evidence="14">The sequence shown here is derived from an EMBL/GenBank/DDBJ whole genome shotgun (WGS) entry which is preliminary data.</text>
</comment>
<dbReference type="GO" id="GO:0005886">
    <property type="term" value="C:plasma membrane"/>
    <property type="evidence" value="ECO:0007669"/>
    <property type="project" value="TreeGrafter"/>
</dbReference>
<dbReference type="InterPro" id="IPR010921">
    <property type="entry name" value="Trp_repressor/repl_initiator"/>
</dbReference>
<gene>
    <name evidence="8 14" type="primary">dnaA</name>
    <name evidence="14" type="ORF">ENS29_03850</name>
</gene>
<keyword evidence="7 8" id="KW-0238">DNA-binding</keyword>
<dbReference type="GO" id="GO:0005737">
    <property type="term" value="C:cytoplasm"/>
    <property type="evidence" value="ECO:0007669"/>
    <property type="project" value="UniProtKB-SubCell"/>
</dbReference>
<proteinExistence type="inferred from homology"/>
<evidence type="ECO:0000256" key="4">
    <source>
        <dbReference type="ARBA" id="ARBA00022741"/>
    </source>
</evidence>
<feature type="region of interest" description="Domain I, interacts with DnaA modulators" evidence="8">
    <location>
        <begin position="1"/>
        <end position="80"/>
    </location>
</feature>
<dbReference type="Pfam" id="PF11638">
    <property type="entry name" value="DnaA_N"/>
    <property type="match status" value="1"/>
</dbReference>
<dbReference type="SMART" id="SM00760">
    <property type="entry name" value="Bac_DnaA_C"/>
    <property type="match status" value="1"/>
</dbReference>
<dbReference type="Gene3D" id="3.30.300.180">
    <property type="match status" value="1"/>
</dbReference>
<dbReference type="SMART" id="SM00382">
    <property type="entry name" value="AAA"/>
    <property type="match status" value="1"/>
</dbReference>
<dbReference type="Gene3D" id="3.40.50.300">
    <property type="entry name" value="P-loop containing nucleotide triphosphate hydrolases"/>
    <property type="match status" value="1"/>
</dbReference>
<dbReference type="Pfam" id="PF00308">
    <property type="entry name" value="Bac_DnaA"/>
    <property type="match status" value="1"/>
</dbReference>
<dbReference type="Gene3D" id="1.10.1750.10">
    <property type="match status" value="1"/>
</dbReference>
<dbReference type="CDD" id="cd06571">
    <property type="entry name" value="Bac_DnaA_C"/>
    <property type="match status" value="1"/>
</dbReference>
<comment type="domain">
    <text evidence="8">Domain I is involved in oligomerization and binding regulators, domain II is flexibile and of varying length in different bacteria, domain III forms the AAA+ region, while domain IV binds dsDNA.</text>
</comment>
<evidence type="ECO:0000256" key="2">
    <source>
        <dbReference type="ARBA" id="ARBA00022490"/>
    </source>
</evidence>
<dbReference type="PANTHER" id="PTHR30050">
    <property type="entry name" value="CHROMOSOMAL REPLICATION INITIATOR PROTEIN DNAA"/>
    <property type="match status" value="1"/>
</dbReference>
<feature type="binding site" evidence="8">
    <location>
        <position position="156"/>
    </location>
    <ligand>
        <name>ATP</name>
        <dbReference type="ChEBI" id="CHEBI:30616"/>
    </ligand>
</feature>
<reference evidence="14" key="1">
    <citation type="journal article" date="2020" name="mSystems">
        <title>Genome- and Community-Level Interaction Insights into Carbon Utilization and Element Cycling Functions of Hydrothermarchaeota in Hydrothermal Sediment.</title>
        <authorList>
            <person name="Zhou Z."/>
            <person name="Liu Y."/>
            <person name="Xu W."/>
            <person name="Pan J."/>
            <person name="Luo Z.H."/>
            <person name="Li M."/>
        </authorList>
    </citation>
    <scope>NUCLEOTIDE SEQUENCE [LARGE SCALE GENOMIC DNA]</scope>
    <source>
        <strain evidence="14">SpSt-477</strain>
    </source>
</reference>
<keyword evidence="4 8" id="KW-0547">Nucleotide-binding</keyword>
<dbReference type="GO" id="GO:0003688">
    <property type="term" value="F:DNA replication origin binding"/>
    <property type="evidence" value="ECO:0007669"/>
    <property type="project" value="UniProtKB-UniRule"/>
</dbReference>
<evidence type="ECO:0000256" key="5">
    <source>
        <dbReference type="ARBA" id="ARBA00022840"/>
    </source>
</evidence>
<protein>
    <recommendedName>
        <fullName evidence="8 9">Chromosomal replication initiator protein DnaA</fullName>
    </recommendedName>
</protein>
<feature type="domain" description="AAA+ ATPase" evidence="12">
    <location>
        <begin position="141"/>
        <end position="273"/>
    </location>
</feature>
<dbReference type="EMBL" id="DSUH01000082">
    <property type="protein sequence ID" value="HGU31973.1"/>
    <property type="molecule type" value="Genomic_DNA"/>
</dbReference>
<comment type="subunit">
    <text evidence="8">Oligomerizes as a right-handed, spiral filament on DNA at oriC.</text>
</comment>
<feature type="binding site" evidence="8">
    <location>
        <position position="154"/>
    </location>
    <ligand>
        <name>ATP</name>
        <dbReference type="ChEBI" id="CHEBI:30616"/>
    </ligand>
</feature>
<dbReference type="InterPro" id="IPR024633">
    <property type="entry name" value="DnaA_N_dom"/>
</dbReference>
<dbReference type="InterPro" id="IPR013317">
    <property type="entry name" value="DnaA_dom"/>
</dbReference>
<evidence type="ECO:0000256" key="1">
    <source>
        <dbReference type="ARBA" id="ARBA00006583"/>
    </source>
</evidence>
<feature type="binding site" evidence="8">
    <location>
        <position position="155"/>
    </location>
    <ligand>
        <name>ATP</name>
        <dbReference type="ChEBI" id="CHEBI:30616"/>
    </ligand>
</feature>
<dbReference type="GO" id="GO:0006270">
    <property type="term" value="P:DNA replication initiation"/>
    <property type="evidence" value="ECO:0007669"/>
    <property type="project" value="UniProtKB-UniRule"/>
</dbReference>
<dbReference type="InterPro" id="IPR027417">
    <property type="entry name" value="P-loop_NTPase"/>
</dbReference>
<dbReference type="AlphaFoldDB" id="A0A7C4RPA0"/>
<name>A0A7C4RPA0_9BACT</name>
<sequence>MEIVWNQVKSALKERVSESSYRMWLEPVSFIRSEKDVIYLSTPNVFSRKRLQEHFGQLVQNEWQEALGKTCKIVFEIINTQGAPKPSDLPEPQLVLPDAATINTSGRMLRKEFTFDEFVVGGNNEFAFSASLAMATRKKNPDNALLLISKTGLGKSHLTQAVGNHILNERPEERIYYISAEDFSNEMVYAMRNDSVDQFKKKYRYGCDVLLLDDIHYLTGKERTQIELAMTLDSLVNSGKRIIFSSCCLPMEIPKLNDTLRSRLSGSIISPIEPPNFRTRLRIVQKKAATKGLEVPEDVARYLASELTEDIRQLESGLISVAARASLVRTPIDVGLAESVIRNIAHRQKRITIDIIKKLVCKEFNISLQDLLSPSRRQAIVRPRQIAMYLSRKYTDSPFQTIGKSFNRYHATAMHAITLIEKSLKENRALFNQVEVLSHKLETGEF</sequence>
<dbReference type="SUPFAM" id="SSF52540">
    <property type="entry name" value="P-loop containing nucleoside triphosphate hydrolases"/>
    <property type="match status" value="1"/>
</dbReference>
<feature type="binding site" evidence="8">
    <location>
        <position position="152"/>
    </location>
    <ligand>
        <name>ATP</name>
        <dbReference type="ChEBI" id="CHEBI:30616"/>
    </ligand>
</feature>
<feature type="region of interest" description="Domain IV, binds dsDNA" evidence="8">
    <location>
        <begin position="326"/>
        <end position="446"/>
    </location>
</feature>
<evidence type="ECO:0000259" key="12">
    <source>
        <dbReference type="SMART" id="SM00382"/>
    </source>
</evidence>
<dbReference type="GO" id="GO:0008289">
    <property type="term" value="F:lipid binding"/>
    <property type="evidence" value="ECO:0007669"/>
    <property type="project" value="UniProtKB-KW"/>
</dbReference>
<comment type="function">
    <text evidence="8 10">Plays an essential role in the initiation and regulation of chromosomal replication. ATP-DnaA binds to the origin of replication (oriC) to initiate formation of the DNA replication initiation complex once per cell cycle. Binds the DnaA box (a 9 base pair repeat at the origin) and separates the double-stranded (ds)DNA. Forms a right-handed helical filament on oriC DNA; dsDNA binds to the exterior of the filament while single-stranded (ss)DNA is stabiized in the filament's interior. The ATP-DnaA-oriC complex binds and stabilizes one strand of the AT-rich DNA unwinding element (DUE), permitting loading of DNA polymerase. After initiation quickly degrades to an ADP-DnaA complex that is not apt for DNA replication. Binds acidic phospholipids.</text>
</comment>
<keyword evidence="5 8" id="KW-0067">ATP-binding</keyword>
<organism evidence="14">
    <name type="scientific">Desulfatirhabdium butyrativorans</name>
    <dbReference type="NCBI Taxonomy" id="340467"/>
    <lineage>
        <taxon>Bacteria</taxon>
        <taxon>Pseudomonadati</taxon>
        <taxon>Thermodesulfobacteriota</taxon>
        <taxon>Desulfobacteria</taxon>
        <taxon>Desulfobacterales</taxon>
        <taxon>Desulfatirhabdiaceae</taxon>
        <taxon>Desulfatirhabdium</taxon>
    </lineage>
</organism>